<dbReference type="AlphaFoldDB" id="A0A9P4MIT8"/>
<evidence type="ECO:0000313" key="3">
    <source>
        <dbReference type="Proteomes" id="UP000799439"/>
    </source>
</evidence>
<proteinExistence type="predicted"/>
<gene>
    <name evidence="2" type="ORF">K461DRAFT_269631</name>
</gene>
<accession>A0A9P4MIT8</accession>
<comment type="caution">
    <text evidence="2">The sequence shown here is derived from an EMBL/GenBank/DDBJ whole genome shotgun (WGS) entry which is preliminary data.</text>
</comment>
<feature type="region of interest" description="Disordered" evidence="1">
    <location>
        <begin position="66"/>
        <end position="109"/>
    </location>
</feature>
<dbReference type="OrthoDB" id="2120038at2759"/>
<feature type="region of interest" description="Disordered" evidence="1">
    <location>
        <begin position="314"/>
        <end position="348"/>
    </location>
</feature>
<organism evidence="2 3">
    <name type="scientific">Myriangium duriaei CBS 260.36</name>
    <dbReference type="NCBI Taxonomy" id="1168546"/>
    <lineage>
        <taxon>Eukaryota</taxon>
        <taxon>Fungi</taxon>
        <taxon>Dikarya</taxon>
        <taxon>Ascomycota</taxon>
        <taxon>Pezizomycotina</taxon>
        <taxon>Dothideomycetes</taxon>
        <taxon>Dothideomycetidae</taxon>
        <taxon>Myriangiales</taxon>
        <taxon>Myriangiaceae</taxon>
        <taxon>Myriangium</taxon>
    </lineage>
</organism>
<evidence type="ECO:0000256" key="1">
    <source>
        <dbReference type="SAM" id="MobiDB-lite"/>
    </source>
</evidence>
<reference evidence="2" key="1">
    <citation type="journal article" date="2020" name="Stud. Mycol.">
        <title>101 Dothideomycetes genomes: a test case for predicting lifestyles and emergence of pathogens.</title>
        <authorList>
            <person name="Haridas S."/>
            <person name="Albert R."/>
            <person name="Binder M."/>
            <person name="Bloem J."/>
            <person name="Labutti K."/>
            <person name="Salamov A."/>
            <person name="Andreopoulos B."/>
            <person name="Baker S."/>
            <person name="Barry K."/>
            <person name="Bills G."/>
            <person name="Bluhm B."/>
            <person name="Cannon C."/>
            <person name="Castanera R."/>
            <person name="Culley D."/>
            <person name="Daum C."/>
            <person name="Ezra D."/>
            <person name="Gonzalez J."/>
            <person name="Henrissat B."/>
            <person name="Kuo A."/>
            <person name="Liang C."/>
            <person name="Lipzen A."/>
            <person name="Lutzoni F."/>
            <person name="Magnuson J."/>
            <person name="Mondo S."/>
            <person name="Nolan M."/>
            <person name="Ohm R."/>
            <person name="Pangilinan J."/>
            <person name="Park H.-J."/>
            <person name="Ramirez L."/>
            <person name="Alfaro M."/>
            <person name="Sun H."/>
            <person name="Tritt A."/>
            <person name="Yoshinaga Y."/>
            <person name="Zwiers L.-H."/>
            <person name="Turgeon B."/>
            <person name="Goodwin S."/>
            <person name="Spatafora J."/>
            <person name="Crous P."/>
            <person name="Grigoriev I."/>
        </authorList>
    </citation>
    <scope>NUCLEOTIDE SEQUENCE</scope>
    <source>
        <strain evidence="2">CBS 260.36</strain>
    </source>
</reference>
<dbReference type="Proteomes" id="UP000799439">
    <property type="component" value="Unassembled WGS sequence"/>
</dbReference>
<feature type="compositionally biased region" description="Basic and acidic residues" evidence="1">
    <location>
        <begin position="175"/>
        <end position="187"/>
    </location>
</feature>
<keyword evidence="3" id="KW-1185">Reference proteome</keyword>
<feature type="region of interest" description="Disordered" evidence="1">
    <location>
        <begin position="155"/>
        <end position="188"/>
    </location>
</feature>
<name>A0A9P4MIT8_9PEZI</name>
<dbReference type="PANTHER" id="PTHR42100:SF1">
    <property type="entry name" value="OXIDOREDUCTASE 178 KDA SUBUNIT, PUTATIVE (AFU_ORTHOLOGUE AFUA_8G04320)-RELATED"/>
    <property type="match status" value="1"/>
</dbReference>
<dbReference type="GO" id="GO:0005739">
    <property type="term" value="C:mitochondrion"/>
    <property type="evidence" value="ECO:0007669"/>
    <property type="project" value="InterPro"/>
</dbReference>
<feature type="compositionally biased region" description="Basic and acidic residues" evidence="1">
    <location>
        <begin position="320"/>
        <end position="348"/>
    </location>
</feature>
<dbReference type="EMBL" id="ML996088">
    <property type="protein sequence ID" value="KAF2151394.1"/>
    <property type="molecule type" value="Genomic_DNA"/>
</dbReference>
<protein>
    <submittedName>
        <fullName evidence="2">Uncharacterized protein</fullName>
    </submittedName>
</protein>
<dbReference type="PANTHER" id="PTHR42100">
    <property type="entry name" value="OXIDOREDUCTASE 178 KDA SUBUNIT, PUTATIVE (AFU_ORTHOLOGUE AFUA_8G04320)-RELATED"/>
    <property type="match status" value="1"/>
</dbReference>
<evidence type="ECO:0000313" key="2">
    <source>
        <dbReference type="EMBL" id="KAF2151394.1"/>
    </source>
</evidence>
<sequence>MTGKEKQADFSFETVAVLCSALLTSNMTVSTKQYELMSALDGTRTANSFQHQFRAVLKRAKELKALNESGEKTTPVKGIPRPPKNGATPKKAGPKKRDRAAVKDEDEIDAEHDTIAGLDAAELPANDENVTKRVKLENVDVEGFFTTTTMQSLRRAPTQARLASRSLARQQPRRYAHDSHGAHHDAHPAPANESFGKGFFIALAAVPLSIAAYQFTASGGKPWFTRLIEGYTASDETWNRRNDLHVQAVELAGRDKALFFNGSGQVSRTVDVRFPEAINSASPFNVQAGHGHSSIEDAIAKYEKLNHEENAKRLQNLKDGNIRSEKPYDPLRSDKPYKELDPARHALP</sequence>
<dbReference type="InterPro" id="IPR034444">
    <property type="entry name" value="Nuo17.8"/>
</dbReference>